<accession>A0A0M3UGT4</accession>
<evidence type="ECO:0000256" key="4">
    <source>
        <dbReference type="PIRSR" id="PIRSR000350-3"/>
    </source>
</evidence>
<dbReference type="Pfam" id="PF02852">
    <property type="entry name" value="Pyr_redox_dim"/>
    <property type="match status" value="1"/>
</dbReference>
<dbReference type="EMBL" id="CP012677">
    <property type="protein sequence ID" value="ALE93289.1"/>
    <property type="molecule type" value="Genomic_DNA"/>
</dbReference>
<reference evidence="9" key="1">
    <citation type="submission" date="2015-09" db="EMBL/GenBank/DDBJ databases">
        <title>Complete genome of Arthrobacter alpinus strain R3.8.</title>
        <authorList>
            <person name="See-Too W.S."/>
            <person name="Chan K.G."/>
        </authorList>
    </citation>
    <scope>NUCLEOTIDE SEQUENCE [LARGE SCALE GENOMIC DNA]</scope>
    <source>
        <strain evidence="9">R3.8</strain>
    </source>
</reference>
<dbReference type="PANTHER" id="PTHR43014">
    <property type="entry name" value="MERCURIC REDUCTASE"/>
    <property type="match status" value="1"/>
</dbReference>
<keyword evidence="3 4" id="KW-0274">FAD</keyword>
<comment type="similarity">
    <text evidence="1">Belongs to the class-I pyridine nucleotide-disulfide oxidoreductase family.</text>
</comment>
<gene>
    <name evidence="8" type="ORF">AOC05_14715</name>
</gene>
<evidence type="ECO:0000256" key="5">
    <source>
        <dbReference type="PIRSR" id="PIRSR000350-4"/>
    </source>
</evidence>
<evidence type="ECO:0000256" key="3">
    <source>
        <dbReference type="ARBA" id="ARBA00022827"/>
    </source>
</evidence>
<feature type="binding site" evidence="4">
    <location>
        <position position="54"/>
    </location>
    <ligand>
        <name>FAD</name>
        <dbReference type="ChEBI" id="CHEBI:57692"/>
    </ligand>
</feature>
<dbReference type="GO" id="GO:0050660">
    <property type="term" value="F:flavin adenine dinucleotide binding"/>
    <property type="evidence" value="ECO:0007669"/>
    <property type="project" value="TreeGrafter"/>
</dbReference>
<evidence type="ECO:0000313" key="8">
    <source>
        <dbReference type="EMBL" id="ALE93289.1"/>
    </source>
</evidence>
<evidence type="ECO:0000256" key="1">
    <source>
        <dbReference type="ARBA" id="ARBA00007532"/>
    </source>
</evidence>
<comment type="cofactor">
    <cofactor evidence="4">
        <name>FAD</name>
        <dbReference type="ChEBI" id="CHEBI:57692"/>
    </cofactor>
    <text evidence="4">Binds 1 FAD per subunit.</text>
</comment>
<dbReference type="PRINTS" id="PR00368">
    <property type="entry name" value="FADPNR"/>
</dbReference>
<dbReference type="PIRSF" id="PIRSF000350">
    <property type="entry name" value="Mercury_reductase_MerA"/>
    <property type="match status" value="1"/>
</dbReference>
<keyword evidence="4" id="KW-0547">Nucleotide-binding</keyword>
<proteinExistence type="inferred from homology"/>
<dbReference type="InterPro" id="IPR023753">
    <property type="entry name" value="FAD/NAD-binding_dom"/>
</dbReference>
<dbReference type="PANTHER" id="PTHR43014:SF2">
    <property type="entry name" value="MERCURIC REDUCTASE"/>
    <property type="match status" value="1"/>
</dbReference>
<name>A0A0M3UGT4_9MICC</name>
<evidence type="ECO:0000256" key="2">
    <source>
        <dbReference type="ARBA" id="ARBA00022630"/>
    </source>
</evidence>
<dbReference type="OrthoDB" id="9800167at2"/>
<feature type="domain" description="Pyridine nucleotide-disulphide oxidoreductase dimerisation" evidence="6">
    <location>
        <begin position="354"/>
        <end position="461"/>
    </location>
</feature>
<dbReference type="AlphaFoldDB" id="A0A0M3UGT4"/>
<feature type="disulfide bond" description="Redox-active" evidence="5">
    <location>
        <begin position="45"/>
        <end position="50"/>
    </location>
</feature>
<dbReference type="InterPro" id="IPR036188">
    <property type="entry name" value="FAD/NAD-bd_sf"/>
</dbReference>
<dbReference type="Proteomes" id="UP000062833">
    <property type="component" value="Chromosome"/>
</dbReference>
<dbReference type="RefSeq" id="WP_062007886.1">
    <property type="nucleotide sequence ID" value="NZ_CP012677.1"/>
</dbReference>
<dbReference type="Pfam" id="PF07992">
    <property type="entry name" value="Pyr_redox_2"/>
    <property type="match status" value="1"/>
</dbReference>
<feature type="binding site" evidence="4">
    <location>
        <begin position="185"/>
        <end position="192"/>
    </location>
    <ligand>
        <name>NAD(+)</name>
        <dbReference type="ChEBI" id="CHEBI:57540"/>
    </ligand>
</feature>
<feature type="binding site" evidence="4">
    <location>
        <position position="314"/>
    </location>
    <ligand>
        <name>FAD</name>
        <dbReference type="ChEBI" id="CHEBI:57692"/>
    </ligand>
</feature>
<dbReference type="GO" id="GO:0003955">
    <property type="term" value="F:NAD(P)H dehydrogenase (quinone) activity"/>
    <property type="evidence" value="ECO:0007669"/>
    <property type="project" value="TreeGrafter"/>
</dbReference>
<dbReference type="Gene3D" id="3.50.50.60">
    <property type="entry name" value="FAD/NAD(P)-binding domain"/>
    <property type="match status" value="2"/>
</dbReference>
<feature type="binding site" evidence="4">
    <location>
        <position position="118"/>
    </location>
    <ligand>
        <name>FAD</name>
        <dbReference type="ChEBI" id="CHEBI:57692"/>
    </ligand>
</feature>
<dbReference type="InterPro" id="IPR004099">
    <property type="entry name" value="Pyr_nucl-diS_OxRdtase_dimer"/>
</dbReference>
<evidence type="ECO:0000259" key="7">
    <source>
        <dbReference type="Pfam" id="PF07992"/>
    </source>
</evidence>
<organism evidence="8 9">
    <name type="scientific">Arthrobacter alpinus</name>
    <dbReference type="NCBI Taxonomy" id="656366"/>
    <lineage>
        <taxon>Bacteria</taxon>
        <taxon>Bacillati</taxon>
        <taxon>Actinomycetota</taxon>
        <taxon>Actinomycetes</taxon>
        <taxon>Micrococcales</taxon>
        <taxon>Micrococcaceae</taxon>
        <taxon>Arthrobacter</taxon>
    </lineage>
</organism>
<keyword evidence="4" id="KW-0520">NAD</keyword>
<feature type="binding site" evidence="4">
    <location>
        <position position="274"/>
    </location>
    <ligand>
        <name>NAD(+)</name>
        <dbReference type="ChEBI" id="CHEBI:57540"/>
    </ligand>
</feature>
<dbReference type="KEGG" id="aaq:AOC05_14715"/>
<dbReference type="Gene3D" id="3.30.390.30">
    <property type="match status" value="1"/>
</dbReference>
<sequence>MDSGIETVDVIVVGMGPGGEAVAGELADAGLKVVGVEARLVGGECPYYGCIPSKMMIRAANVLAEARRIQELAGSVSVVPDFSLVARRIRAEATDDWDDTVAAKRFTDKGGLLVRGTGRLSGPRQVTVRRSDGGESIFAARRAVVLNPGTNPAVPPVPGLTGTPFWTNREAMATTAAPASLAIIGGGPIGAELAQMFARFGTHVTVVVRGPVLLPREEPEASALLAEVFDSEGIRVLFNTNVTGVRHSDAGFSLELSDPGTPELVAERLLVATGRATTLDALKLEQAGIDWDGKIPPAVDGQLQLTDGLYLIGDAVGAGAFTHMSMYQANIVAGHILGPGIVGGDRGTTASHAVPRVTFTDPEIGSVGLSEHQARAAGLEIRVGITLLADSTRGWIHKAGNQGFIKVVEDAGSGVLVGASSVGPCGGEVLSLLALAVHARVPVSTLKTMIYAYPTFHRAIESDLASLH</sequence>
<feature type="domain" description="FAD/NAD(P)-binding" evidence="7">
    <location>
        <begin position="9"/>
        <end position="328"/>
    </location>
</feature>
<evidence type="ECO:0000259" key="6">
    <source>
        <dbReference type="Pfam" id="PF02852"/>
    </source>
</evidence>
<dbReference type="InterPro" id="IPR001100">
    <property type="entry name" value="Pyr_nuc-diS_OxRdtase"/>
</dbReference>
<protein>
    <submittedName>
        <fullName evidence="8">Pyridine nucleotide-disulfide oxidoreductase</fullName>
    </submittedName>
</protein>
<dbReference type="SUPFAM" id="SSF51905">
    <property type="entry name" value="FAD/NAD(P)-binding domain"/>
    <property type="match status" value="1"/>
</dbReference>
<evidence type="ECO:0000313" key="9">
    <source>
        <dbReference type="Proteomes" id="UP000062833"/>
    </source>
</evidence>
<keyword evidence="9" id="KW-1185">Reference proteome</keyword>
<dbReference type="SUPFAM" id="SSF55424">
    <property type="entry name" value="FAD/NAD-linked reductases, dimerisation (C-terminal) domain"/>
    <property type="match status" value="1"/>
</dbReference>
<dbReference type="PATRIC" id="fig|656366.3.peg.3171"/>
<dbReference type="InterPro" id="IPR016156">
    <property type="entry name" value="FAD/NAD-linked_Rdtase_dimer_sf"/>
</dbReference>
<dbReference type="PRINTS" id="PR00411">
    <property type="entry name" value="PNDRDTASEI"/>
</dbReference>
<keyword evidence="2" id="KW-0285">Flavoprotein</keyword>